<dbReference type="PANTHER" id="PTHR23131:SF4">
    <property type="entry name" value="METALLO-BETA-LACTAMASE SUPERFAMILY POTEIN"/>
    <property type="match status" value="1"/>
</dbReference>
<dbReference type="InterPro" id="IPR036866">
    <property type="entry name" value="RibonucZ/Hydroxyglut_hydro"/>
</dbReference>
<feature type="domain" description="Metallo-beta-lactamase" evidence="1">
    <location>
        <begin position="38"/>
        <end position="253"/>
    </location>
</feature>
<keyword evidence="3" id="KW-1185">Reference proteome</keyword>
<dbReference type="EMBL" id="CP127294">
    <property type="protein sequence ID" value="WIX79013.1"/>
    <property type="molecule type" value="Genomic_DNA"/>
</dbReference>
<protein>
    <submittedName>
        <fullName evidence="2">MBL fold metallo-hydrolase</fullName>
    </submittedName>
</protein>
<accession>A0A9Y2MVP8</accession>
<dbReference type="RefSeq" id="WP_285969707.1">
    <property type="nucleotide sequence ID" value="NZ_CP127294.1"/>
</dbReference>
<dbReference type="SUPFAM" id="SSF56281">
    <property type="entry name" value="Metallo-hydrolase/oxidoreductase"/>
    <property type="match status" value="1"/>
</dbReference>
<dbReference type="SMART" id="SM00849">
    <property type="entry name" value="Lactamase_B"/>
    <property type="match status" value="1"/>
</dbReference>
<dbReference type="Pfam" id="PF00753">
    <property type="entry name" value="Lactamase_B"/>
    <property type="match status" value="1"/>
</dbReference>
<dbReference type="KEGG" id="acab:QRX50_48125"/>
<evidence type="ECO:0000259" key="1">
    <source>
        <dbReference type="SMART" id="SM00849"/>
    </source>
</evidence>
<sequence>MEPLPEDSNRNWTEPGVYEVAAGVYRIPLPLPNDALRAVNVYAVTDGTTLALVDSGWALTEARQLLAEALKGIGAELGDVREFLVTHVHRDHYTQAVALRREFGNKISLGQLEEPSLKVTADPDQLPMHAQIELLRHSGADEVIAALGRMFADVPRRTDLDLWEDPDEWLTPGRRQVLPNRELEVVHTPGHTTGHVVFLDDAAGLLFSGDHVLPHITPSIGFQPVPAELPLNDYLDSLRLVRGLPDQRMLPAHGPVADSVHKRIDELLEHHRQRLETMAAQVDAGASTAFETASRLGWTRRGRKLSEMDAFNQMLAVLETGAHLDLLVSQNKLTVQQVDGVRHYRTS</sequence>
<proteinExistence type="predicted"/>
<evidence type="ECO:0000313" key="2">
    <source>
        <dbReference type="EMBL" id="WIX79013.1"/>
    </source>
</evidence>
<dbReference type="InterPro" id="IPR001279">
    <property type="entry name" value="Metallo-B-lactamas"/>
</dbReference>
<dbReference type="InterPro" id="IPR050662">
    <property type="entry name" value="Sec-metab_biosynth-thioest"/>
</dbReference>
<dbReference type="AlphaFoldDB" id="A0A9Y2MVP8"/>
<dbReference type="InterPro" id="IPR036388">
    <property type="entry name" value="WH-like_DNA-bd_sf"/>
</dbReference>
<dbReference type="PANTHER" id="PTHR23131">
    <property type="entry name" value="ENDORIBONUCLEASE LACTB2"/>
    <property type="match status" value="1"/>
</dbReference>
<reference evidence="2 3" key="1">
    <citation type="submission" date="2023-06" db="EMBL/GenBank/DDBJ databases">
        <authorList>
            <person name="Oyuntsetseg B."/>
            <person name="Kim S.B."/>
        </authorList>
    </citation>
    <scope>NUCLEOTIDE SEQUENCE [LARGE SCALE GENOMIC DNA]</scope>
    <source>
        <strain evidence="2 3">2-15</strain>
    </source>
</reference>
<gene>
    <name evidence="2" type="ORF">QRX50_48125</name>
</gene>
<evidence type="ECO:0000313" key="3">
    <source>
        <dbReference type="Proteomes" id="UP001236014"/>
    </source>
</evidence>
<dbReference type="Gene3D" id="1.10.10.10">
    <property type="entry name" value="Winged helix-like DNA-binding domain superfamily/Winged helix DNA-binding domain"/>
    <property type="match status" value="1"/>
</dbReference>
<organism evidence="2 3">
    <name type="scientific">Amycolatopsis carbonis</name>
    <dbReference type="NCBI Taxonomy" id="715471"/>
    <lineage>
        <taxon>Bacteria</taxon>
        <taxon>Bacillati</taxon>
        <taxon>Actinomycetota</taxon>
        <taxon>Actinomycetes</taxon>
        <taxon>Pseudonocardiales</taxon>
        <taxon>Pseudonocardiaceae</taxon>
        <taxon>Amycolatopsis</taxon>
    </lineage>
</organism>
<dbReference type="Proteomes" id="UP001236014">
    <property type="component" value="Chromosome"/>
</dbReference>
<name>A0A9Y2MVP8_9PSEU</name>
<dbReference type="Gene3D" id="3.60.15.10">
    <property type="entry name" value="Ribonuclease Z/Hydroxyacylglutathione hydrolase-like"/>
    <property type="match status" value="1"/>
</dbReference>